<proteinExistence type="predicted"/>
<evidence type="ECO:0000313" key="2">
    <source>
        <dbReference type="EMBL" id="SDI57014.1"/>
    </source>
</evidence>
<evidence type="ECO:0000313" key="3">
    <source>
        <dbReference type="Proteomes" id="UP000198900"/>
    </source>
</evidence>
<comment type="caution">
    <text evidence="2">The sequence shown here is derived from an EMBL/GenBank/DDBJ whole genome shotgun (WGS) entry which is preliminary data.</text>
</comment>
<keyword evidence="1" id="KW-0472">Membrane</keyword>
<dbReference type="AlphaFoldDB" id="A0A7Z7FJK1"/>
<name>A0A7Z7FJK1_9BURK</name>
<sequence length="84" mass="9044">MPNKEANATCKADMPSFQLARIALLSVLAVGGTLASVTVWWQLCSIGRSLVGIRGTLSEVSQSIDLTWGIAVTSRNEIGHNQRF</sequence>
<protein>
    <submittedName>
        <fullName evidence="2">Uncharacterized protein</fullName>
    </submittedName>
</protein>
<dbReference type="Proteomes" id="UP000198900">
    <property type="component" value="Unassembled WGS sequence"/>
</dbReference>
<dbReference type="EMBL" id="FNDI01000019">
    <property type="protein sequence ID" value="SDI57014.1"/>
    <property type="molecule type" value="Genomic_DNA"/>
</dbReference>
<keyword evidence="1" id="KW-0812">Transmembrane</keyword>
<gene>
    <name evidence="2" type="ORF">SAMN04487926_119102</name>
</gene>
<keyword evidence="1" id="KW-1133">Transmembrane helix</keyword>
<reference evidence="2" key="1">
    <citation type="submission" date="2016-10" db="EMBL/GenBank/DDBJ databases">
        <authorList>
            <person name="Varghese N."/>
            <person name="Submissions S."/>
        </authorList>
    </citation>
    <scope>NUCLEOTIDE SEQUENCE [LARGE SCALE GENOMIC DNA]</scope>
    <source>
        <strain evidence="2">YR281</strain>
    </source>
</reference>
<feature type="transmembrane region" description="Helical" evidence="1">
    <location>
        <begin position="21"/>
        <end position="41"/>
    </location>
</feature>
<evidence type="ECO:0000256" key="1">
    <source>
        <dbReference type="SAM" id="Phobius"/>
    </source>
</evidence>
<organism evidence="2 3">
    <name type="scientific">Paraburkholderia steynii</name>
    <dbReference type="NCBI Taxonomy" id="1245441"/>
    <lineage>
        <taxon>Bacteria</taxon>
        <taxon>Pseudomonadati</taxon>
        <taxon>Pseudomonadota</taxon>
        <taxon>Betaproteobacteria</taxon>
        <taxon>Burkholderiales</taxon>
        <taxon>Burkholderiaceae</taxon>
        <taxon>Paraburkholderia</taxon>
    </lineage>
</organism>
<keyword evidence="3" id="KW-1185">Reference proteome</keyword>
<accession>A0A7Z7FJK1</accession>